<keyword evidence="4" id="KW-0472">Membrane</keyword>
<feature type="transmembrane region" description="Helical" evidence="4">
    <location>
        <begin position="32"/>
        <end position="51"/>
    </location>
</feature>
<dbReference type="Proteomes" id="UP000823612">
    <property type="component" value="Unassembled WGS sequence"/>
</dbReference>
<proteinExistence type="predicted"/>
<accession>A0A9D9DTQ2</accession>
<keyword evidence="4" id="KW-0812">Transmembrane</keyword>
<feature type="domain" description="HTH araC/xylS-type" evidence="5">
    <location>
        <begin position="264"/>
        <end position="371"/>
    </location>
</feature>
<dbReference type="Gene3D" id="1.10.10.60">
    <property type="entry name" value="Homeodomain-like"/>
    <property type="match status" value="1"/>
</dbReference>
<evidence type="ECO:0000313" key="6">
    <source>
        <dbReference type="EMBL" id="MBO8432508.1"/>
    </source>
</evidence>
<sequence length="379" mass="43362">MEKIYLLVAGGTAALFLFWGINLLIHRKGDAMSSACDALGVVTLFWAALFFKDCVKLVLGDPVQWGEVSSALDFMAVPITSIYLFGLCRPQWVIRRCLTALFPYLISCACLFVWMLVSEQHSRLCFVLLLALSTVYSLVMLVFIIHSIHTYHRYLRENFSYDDRMSMQWVVYVSVLFFLNCLLYFLSYVADWWDIVYYVAIVLIWWILYRHTVRQRYVPMGGDAESPQETDAGRLGEDALAEDTGNPAGKKLPDYANVRVDVLEEIGSKIENTMQTENLYLNPELNLSMLASRAGTNKTYVYQYLKYCKKVSFLDYVNNMRIEKKAIPMLEEEKAYTINEIAYASGFQSPATFRRAFAKKCGCAPSQYKGKMAGSERKA</sequence>
<evidence type="ECO:0000256" key="3">
    <source>
        <dbReference type="ARBA" id="ARBA00023163"/>
    </source>
</evidence>
<evidence type="ECO:0000313" key="7">
    <source>
        <dbReference type="Proteomes" id="UP000823612"/>
    </source>
</evidence>
<keyword evidence="2" id="KW-0238">DNA-binding</keyword>
<dbReference type="PROSITE" id="PS01124">
    <property type="entry name" value="HTH_ARAC_FAMILY_2"/>
    <property type="match status" value="1"/>
</dbReference>
<reference evidence="6" key="2">
    <citation type="journal article" date="2021" name="PeerJ">
        <title>Extensive microbial diversity within the chicken gut microbiome revealed by metagenomics and culture.</title>
        <authorList>
            <person name="Gilroy R."/>
            <person name="Ravi A."/>
            <person name="Getino M."/>
            <person name="Pursley I."/>
            <person name="Horton D.L."/>
            <person name="Alikhan N.F."/>
            <person name="Baker D."/>
            <person name="Gharbi K."/>
            <person name="Hall N."/>
            <person name="Watson M."/>
            <person name="Adriaenssens E.M."/>
            <person name="Foster-Nyarko E."/>
            <person name="Jarju S."/>
            <person name="Secka A."/>
            <person name="Antonio M."/>
            <person name="Oren A."/>
            <person name="Chaudhuri R.R."/>
            <person name="La Ragione R."/>
            <person name="Hildebrand F."/>
            <person name="Pallen M.J."/>
        </authorList>
    </citation>
    <scope>NUCLEOTIDE SEQUENCE</scope>
    <source>
        <strain evidence="6">2889</strain>
    </source>
</reference>
<dbReference type="GO" id="GO:0003700">
    <property type="term" value="F:DNA-binding transcription factor activity"/>
    <property type="evidence" value="ECO:0007669"/>
    <property type="project" value="InterPro"/>
</dbReference>
<feature type="transmembrane region" description="Helical" evidence="4">
    <location>
        <begin position="169"/>
        <end position="186"/>
    </location>
</feature>
<dbReference type="PANTHER" id="PTHR43280">
    <property type="entry name" value="ARAC-FAMILY TRANSCRIPTIONAL REGULATOR"/>
    <property type="match status" value="1"/>
</dbReference>
<keyword evidence="1" id="KW-0805">Transcription regulation</keyword>
<feature type="transmembrane region" description="Helical" evidence="4">
    <location>
        <begin position="71"/>
        <end position="88"/>
    </location>
</feature>
<dbReference type="PANTHER" id="PTHR43280:SF2">
    <property type="entry name" value="HTH-TYPE TRANSCRIPTIONAL REGULATOR EXSA"/>
    <property type="match status" value="1"/>
</dbReference>
<dbReference type="InterPro" id="IPR009057">
    <property type="entry name" value="Homeodomain-like_sf"/>
</dbReference>
<protein>
    <submittedName>
        <fullName evidence="6">Helix-turn-helix transcriptional regulator</fullName>
    </submittedName>
</protein>
<name>A0A9D9DTQ2_9BACT</name>
<gene>
    <name evidence="6" type="ORF">IAB08_04375</name>
</gene>
<reference evidence="6" key="1">
    <citation type="submission" date="2020-10" db="EMBL/GenBank/DDBJ databases">
        <authorList>
            <person name="Gilroy R."/>
        </authorList>
    </citation>
    <scope>NUCLEOTIDE SEQUENCE</scope>
    <source>
        <strain evidence="6">2889</strain>
    </source>
</reference>
<dbReference type="EMBL" id="JADIMZ010000064">
    <property type="protein sequence ID" value="MBO8432508.1"/>
    <property type="molecule type" value="Genomic_DNA"/>
</dbReference>
<dbReference type="Pfam" id="PF12833">
    <property type="entry name" value="HTH_18"/>
    <property type="match status" value="1"/>
</dbReference>
<dbReference type="SUPFAM" id="SSF46689">
    <property type="entry name" value="Homeodomain-like"/>
    <property type="match status" value="1"/>
</dbReference>
<evidence type="ECO:0000256" key="4">
    <source>
        <dbReference type="SAM" id="Phobius"/>
    </source>
</evidence>
<feature type="transmembrane region" description="Helical" evidence="4">
    <location>
        <begin position="124"/>
        <end position="148"/>
    </location>
</feature>
<evidence type="ECO:0000256" key="1">
    <source>
        <dbReference type="ARBA" id="ARBA00023015"/>
    </source>
</evidence>
<feature type="transmembrane region" description="Helical" evidence="4">
    <location>
        <begin position="100"/>
        <end position="118"/>
    </location>
</feature>
<evidence type="ECO:0000259" key="5">
    <source>
        <dbReference type="PROSITE" id="PS01124"/>
    </source>
</evidence>
<feature type="transmembrane region" description="Helical" evidence="4">
    <location>
        <begin position="6"/>
        <end position="25"/>
    </location>
</feature>
<organism evidence="6 7">
    <name type="scientific">Candidatus Pullibacteroides excrementavium</name>
    <dbReference type="NCBI Taxonomy" id="2840905"/>
    <lineage>
        <taxon>Bacteria</taxon>
        <taxon>Pseudomonadati</taxon>
        <taxon>Bacteroidota</taxon>
        <taxon>Bacteroidia</taxon>
        <taxon>Bacteroidales</taxon>
        <taxon>Candidatus Pullibacteroides</taxon>
    </lineage>
</organism>
<dbReference type="InterPro" id="IPR018060">
    <property type="entry name" value="HTH_AraC"/>
</dbReference>
<evidence type="ECO:0000256" key="2">
    <source>
        <dbReference type="ARBA" id="ARBA00023125"/>
    </source>
</evidence>
<feature type="transmembrane region" description="Helical" evidence="4">
    <location>
        <begin position="192"/>
        <end position="209"/>
    </location>
</feature>
<comment type="caution">
    <text evidence="6">The sequence shown here is derived from an EMBL/GenBank/DDBJ whole genome shotgun (WGS) entry which is preliminary data.</text>
</comment>
<keyword evidence="4" id="KW-1133">Transmembrane helix</keyword>
<keyword evidence="3" id="KW-0804">Transcription</keyword>
<dbReference type="GO" id="GO:0043565">
    <property type="term" value="F:sequence-specific DNA binding"/>
    <property type="evidence" value="ECO:0007669"/>
    <property type="project" value="InterPro"/>
</dbReference>
<dbReference type="SMART" id="SM00342">
    <property type="entry name" value="HTH_ARAC"/>
    <property type="match status" value="1"/>
</dbReference>
<dbReference type="AlphaFoldDB" id="A0A9D9DTQ2"/>